<protein>
    <submittedName>
        <fullName evidence="1">Uncharacterized protein</fullName>
    </submittedName>
</protein>
<name>A0A2T4I5S0_9SPHN</name>
<dbReference type="Proteomes" id="UP000241206">
    <property type="component" value="Unassembled WGS sequence"/>
</dbReference>
<gene>
    <name evidence="1" type="ORF">CV103_05745</name>
</gene>
<keyword evidence="2" id="KW-1185">Reference proteome</keyword>
<sequence>MPLVLAVPGRQVLLTHLAAVDLGTAKAVLAERGSWAPPRPERREPRMAEAVLAATALDCQGAQVA</sequence>
<proteinExistence type="predicted"/>
<evidence type="ECO:0000313" key="1">
    <source>
        <dbReference type="EMBL" id="PTD25478.1"/>
    </source>
</evidence>
<reference evidence="1 2" key="1">
    <citation type="submission" date="2017-11" db="EMBL/GenBank/DDBJ databases">
        <title>Sphingomonas oleivorans sp. nov., isolated from oil-contaminated soil.</title>
        <authorList>
            <person name="Wang L."/>
            <person name="Chen L."/>
        </authorList>
    </citation>
    <scope>NUCLEOTIDE SEQUENCE [LARGE SCALE GENOMIC DNA]</scope>
    <source>
        <strain evidence="1 2">K101</strain>
    </source>
</reference>
<comment type="caution">
    <text evidence="1">The sequence shown here is derived from an EMBL/GenBank/DDBJ whole genome shotgun (WGS) entry which is preliminary data.</text>
</comment>
<evidence type="ECO:0000313" key="2">
    <source>
        <dbReference type="Proteomes" id="UP000241206"/>
    </source>
</evidence>
<dbReference type="AlphaFoldDB" id="A0A2T4I5S0"/>
<accession>A0A2T4I5S0</accession>
<organism evidence="1 2">
    <name type="scientific">Edaphosphingomonas fennica</name>
    <dbReference type="NCBI Taxonomy" id="114404"/>
    <lineage>
        <taxon>Bacteria</taxon>
        <taxon>Pseudomonadati</taxon>
        <taxon>Pseudomonadota</taxon>
        <taxon>Alphaproteobacteria</taxon>
        <taxon>Sphingomonadales</taxon>
        <taxon>Rhizorhabdaceae</taxon>
        <taxon>Edaphosphingomonas</taxon>
    </lineage>
</organism>
<dbReference type="EMBL" id="PHHF01000024">
    <property type="protein sequence ID" value="PTD25478.1"/>
    <property type="molecule type" value="Genomic_DNA"/>
</dbReference>